<dbReference type="OrthoDB" id="9782655at2"/>
<dbReference type="Gene3D" id="3.40.50.2300">
    <property type="match status" value="1"/>
</dbReference>
<keyword evidence="5" id="KW-0804">Transcription</keyword>
<dbReference type="CDD" id="cd17537">
    <property type="entry name" value="REC_FixJ"/>
    <property type="match status" value="1"/>
</dbReference>
<dbReference type="FunFam" id="3.40.50.2300:FF:000018">
    <property type="entry name" value="DNA-binding transcriptional regulator NtrC"/>
    <property type="match status" value="1"/>
</dbReference>
<keyword evidence="2" id="KW-0902">Two-component regulatory system</keyword>
<dbReference type="PANTHER" id="PTHR44688:SF16">
    <property type="entry name" value="DNA-BINDING TRANSCRIPTIONAL ACTIVATOR DEVR_DOSR"/>
    <property type="match status" value="1"/>
</dbReference>
<evidence type="ECO:0000259" key="8">
    <source>
        <dbReference type="PROSITE" id="PS50110"/>
    </source>
</evidence>
<dbReference type="PANTHER" id="PTHR44688">
    <property type="entry name" value="DNA-BINDING TRANSCRIPTIONAL ACTIVATOR DEVR_DOSR"/>
    <property type="match status" value="1"/>
</dbReference>
<dbReference type="SUPFAM" id="SSF46894">
    <property type="entry name" value="C-terminal effector domain of the bipartite response regulators"/>
    <property type="match status" value="1"/>
</dbReference>
<name>A0A5C8PF88_9HYPH</name>
<dbReference type="InterPro" id="IPR001789">
    <property type="entry name" value="Sig_transdc_resp-reg_receiver"/>
</dbReference>
<dbReference type="InterPro" id="IPR036388">
    <property type="entry name" value="WH-like_DNA-bd_sf"/>
</dbReference>
<feature type="modified residue" description="4-aspartylphosphate" evidence="6">
    <location>
        <position position="55"/>
    </location>
</feature>
<keyword evidence="1 6" id="KW-0597">Phosphoprotein</keyword>
<keyword evidence="4" id="KW-0238">DNA-binding</keyword>
<evidence type="ECO:0000256" key="5">
    <source>
        <dbReference type="ARBA" id="ARBA00023163"/>
    </source>
</evidence>
<dbReference type="PROSITE" id="PS50110">
    <property type="entry name" value="RESPONSE_REGULATORY"/>
    <property type="match status" value="1"/>
</dbReference>
<sequence length="205" mass="22170">MGVGARVFVVDDEDAVRDSLQALLEVAGFEAQCFPSARAFLDWVAVDQIGCLLVDVRMPDIDGLELQRRVGATCPGIAVVMMTGHADVPMAVQAMKAGAVDFIEKPIAREALLAAIRRAVAHADERGRAAVERSSEEAKISSLSVRERQVLAGLVAGHPNKVIAHRLEISPRTVEIYRARLMDKMQAHSLPELIRMAVVAGVEPD</sequence>
<dbReference type="Pfam" id="PF00072">
    <property type="entry name" value="Response_reg"/>
    <property type="match status" value="1"/>
</dbReference>
<dbReference type="Pfam" id="PF00196">
    <property type="entry name" value="GerE"/>
    <property type="match status" value="1"/>
</dbReference>
<evidence type="ECO:0000256" key="2">
    <source>
        <dbReference type="ARBA" id="ARBA00023012"/>
    </source>
</evidence>
<dbReference type="SUPFAM" id="SSF52172">
    <property type="entry name" value="CheY-like"/>
    <property type="match status" value="1"/>
</dbReference>
<dbReference type="PROSITE" id="PS00622">
    <property type="entry name" value="HTH_LUXR_1"/>
    <property type="match status" value="1"/>
</dbReference>
<evidence type="ECO:0000256" key="3">
    <source>
        <dbReference type="ARBA" id="ARBA00023015"/>
    </source>
</evidence>
<evidence type="ECO:0000256" key="1">
    <source>
        <dbReference type="ARBA" id="ARBA00022553"/>
    </source>
</evidence>
<dbReference type="InterPro" id="IPR011006">
    <property type="entry name" value="CheY-like_superfamily"/>
</dbReference>
<protein>
    <submittedName>
        <fullName evidence="9">Response regulator</fullName>
    </submittedName>
</protein>
<dbReference type="InterPro" id="IPR000792">
    <property type="entry name" value="Tscrpt_reg_LuxR_C"/>
</dbReference>
<reference evidence="9 10" key="1">
    <citation type="submission" date="2019-06" db="EMBL/GenBank/DDBJ databases">
        <title>New taxonomy in bacterial strain CC-CFT640, isolated from vineyard.</title>
        <authorList>
            <person name="Lin S.-Y."/>
            <person name="Tsai C.-F."/>
            <person name="Young C.-C."/>
        </authorList>
    </citation>
    <scope>NUCLEOTIDE SEQUENCE [LARGE SCALE GENOMIC DNA]</scope>
    <source>
        <strain evidence="9 10">CC-CFT640</strain>
    </source>
</reference>
<dbReference type="AlphaFoldDB" id="A0A5C8PF88"/>
<dbReference type="EMBL" id="VDUZ01000039">
    <property type="protein sequence ID" value="TXL71810.1"/>
    <property type="molecule type" value="Genomic_DNA"/>
</dbReference>
<dbReference type="NCBIfam" id="NF006900">
    <property type="entry name" value="PRK09390.1"/>
    <property type="match status" value="1"/>
</dbReference>
<keyword evidence="3" id="KW-0805">Transcription regulation</keyword>
<dbReference type="GO" id="GO:0003677">
    <property type="term" value="F:DNA binding"/>
    <property type="evidence" value="ECO:0007669"/>
    <property type="project" value="UniProtKB-KW"/>
</dbReference>
<feature type="domain" description="HTH luxR-type" evidence="7">
    <location>
        <begin position="136"/>
        <end position="201"/>
    </location>
</feature>
<dbReference type="GO" id="GO:0006355">
    <property type="term" value="P:regulation of DNA-templated transcription"/>
    <property type="evidence" value="ECO:0007669"/>
    <property type="project" value="InterPro"/>
</dbReference>
<organism evidence="9 10">
    <name type="scientific">Vineibacter terrae</name>
    <dbReference type="NCBI Taxonomy" id="2586908"/>
    <lineage>
        <taxon>Bacteria</taxon>
        <taxon>Pseudomonadati</taxon>
        <taxon>Pseudomonadota</taxon>
        <taxon>Alphaproteobacteria</taxon>
        <taxon>Hyphomicrobiales</taxon>
        <taxon>Vineibacter</taxon>
    </lineage>
</organism>
<dbReference type="PRINTS" id="PR00038">
    <property type="entry name" value="HTHLUXR"/>
</dbReference>
<dbReference type="GO" id="GO:0000160">
    <property type="term" value="P:phosphorelay signal transduction system"/>
    <property type="evidence" value="ECO:0007669"/>
    <property type="project" value="UniProtKB-KW"/>
</dbReference>
<dbReference type="CDD" id="cd06170">
    <property type="entry name" value="LuxR_C_like"/>
    <property type="match status" value="1"/>
</dbReference>
<evidence type="ECO:0000256" key="6">
    <source>
        <dbReference type="PROSITE-ProRule" id="PRU00169"/>
    </source>
</evidence>
<dbReference type="InterPro" id="IPR016032">
    <property type="entry name" value="Sig_transdc_resp-reg_C-effctor"/>
</dbReference>
<dbReference type="Gene3D" id="1.10.10.10">
    <property type="entry name" value="Winged helix-like DNA-binding domain superfamily/Winged helix DNA-binding domain"/>
    <property type="match status" value="1"/>
</dbReference>
<accession>A0A5C8PF88</accession>
<feature type="domain" description="Response regulatory" evidence="8">
    <location>
        <begin position="6"/>
        <end position="120"/>
    </location>
</feature>
<dbReference type="SMART" id="SM00448">
    <property type="entry name" value="REC"/>
    <property type="match status" value="1"/>
</dbReference>
<dbReference type="Proteomes" id="UP000321638">
    <property type="component" value="Unassembled WGS sequence"/>
</dbReference>
<evidence type="ECO:0000256" key="4">
    <source>
        <dbReference type="ARBA" id="ARBA00023125"/>
    </source>
</evidence>
<evidence type="ECO:0000313" key="10">
    <source>
        <dbReference type="Proteomes" id="UP000321638"/>
    </source>
</evidence>
<comment type="caution">
    <text evidence="9">The sequence shown here is derived from an EMBL/GenBank/DDBJ whole genome shotgun (WGS) entry which is preliminary data.</text>
</comment>
<keyword evidence="10" id="KW-1185">Reference proteome</keyword>
<dbReference type="RefSeq" id="WP_147850392.1">
    <property type="nucleotide sequence ID" value="NZ_VDUZ01000039.1"/>
</dbReference>
<dbReference type="PROSITE" id="PS50043">
    <property type="entry name" value="HTH_LUXR_2"/>
    <property type="match status" value="1"/>
</dbReference>
<evidence type="ECO:0000259" key="7">
    <source>
        <dbReference type="PROSITE" id="PS50043"/>
    </source>
</evidence>
<evidence type="ECO:0000313" key="9">
    <source>
        <dbReference type="EMBL" id="TXL71810.1"/>
    </source>
</evidence>
<proteinExistence type="predicted"/>
<gene>
    <name evidence="9" type="ORF">FHP25_28495</name>
</gene>
<dbReference type="SMART" id="SM00421">
    <property type="entry name" value="HTH_LUXR"/>
    <property type="match status" value="1"/>
</dbReference>